<feature type="transmembrane region" description="Helical" evidence="9">
    <location>
        <begin position="1553"/>
        <end position="1574"/>
    </location>
</feature>
<evidence type="ECO:0000256" key="6">
    <source>
        <dbReference type="ARBA" id="ARBA00022989"/>
    </source>
</evidence>
<feature type="transmembrane region" description="Helical" evidence="9">
    <location>
        <begin position="353"/>
        <end position="373"/>
    </location>
</feature>
<dbReference type="GO" id="GO:0042937">
    <property type="term" value="F:tripeptide transmembrane transporter activity"/>
    <property type="evidence" value="ECO:0007669"/>
    <property type="project" value="InterPro"/>
</dbReference>
<feature type="transmembrane region" description="Helical" evidence="9">
    <location>
        <begin position="274"/>
        <end position="294"/>
    </location>
</feature>
<feature type="transmembrane region" description="Helical" evidence="9">
    <location>
        <begin position="553"/>
        <end position="577"/>
    </location>
</feature>
<evidence type="ECO:0000256" key="2">
    <source>
        <dbReference type="ARBA" id="ARBA00005982"/>
    </source>
</evidence>
<keyword evidence="7 9" id="KW-0472">Membrane</keyword>
<evidence type="ECO:0000256" key="1">
    <source>
        <dbReference type="ARBA" id="ARBA00004141"/>
    </source>
</evidence>
<feature type="transmembrane region" description="Helical" evidence="9">
    <location>
        <begin position="1744"/>
        <end position="1761"/>
    </location>
</feature>
<reference evidence="10 11" key="1">
    <citation type="submission" date="2013-09" db="EMBL/GenBank/DDBJ databases">
        <title>Corchorus capsularis genome sequencing.</title>
        <authorList>
            <person name="Alam M."/>
            <person name="Haque M.S."/>
            <person name="Islam M.S."/>
            <person name="Emdad E.M."/>
            <person name="Islam M.M."/>
            <person name="Ahmed B."/>
            <person name="Halim A."/>
            <person name="Hossen Q.M.M."/>
            <person name="Hossain M.Z."/>
            <person name="Ahmed R."/>
            <person name="Khan M.M."/>
            <person name="Islam R."/>
            <person name="Rashid M.M."/>
            <person name="Khan S.A."/>
            <person name="Rahman M.S."/>
            <person name="Alam M."/>
        </authorList>
    </citation>
    <scope>NUCLEOTIDE SEQUENCE [LARGE SCALE GENOMIC DNA]</scope>
    <source>
        <strain evidence="11">cv. CVL-1</strain>
        <tissue evidence="10">Whole seedling</tissue>
    </source>
</reference>
<evidence type="ECO:0000256" key="9">
    <source>
        <dbReference type="SAM" id="Phobius"/>
    </source>
</evidence>
<protein>
    <submittedName>
        <fullName evidence="10">Proton-dependent oligopeptide transporter family</fullName>
    </submittedName>
</protein>
<comment type="subcellular location">
    <subcellularLocation>
        <location evidence="1">Membrane</location>
        <topology evidence="1">Multi-pass membrane protein</topology>
    </subcellularLocation>
</comment>
<dbReference type="OMA" id="TMDRSVT"/>
<dbReference type="EMBL" id="AWWV01006672">
    <property type="protein sequence ID" value="OMP00290.1"/>
    <property type="molecule type" value="Genomic_DNA"/>
</dbReference>
<dbReference type="Gene3D" id="1.20.1250.20">
    <property type="entry name" value="MFS general substrate transporter like domains"/>
    <property type="match status" value="4"/>
</dbReference>
<dbReference type="GO" id="GO:0071916">
    <property type="term" value="F:dipeptide transmembrane transporter activity"/>
    <property type="evidence" value="ECO:0007669"/>
    <property type="project" value="InterPro"/>
</dbReference>
<accession>A0A1R3JZM2</accession>
<evidence type="ECO:0000256" key="5">
    <source>
        <dbReference type="ARBA" id="ARBA00022692"/>
    </source>
</evidence>
<sequence>MSISESAPEQPETEHQTPLLEESQTLTSNVDYKGHPAKKPTSGGWKSASFLIGAEVAERFAYYGISSNLVTYLTGPLGLSTVSAAANVNAWLGTDLLLPFIGAFVADSFIGHFLTIVISSIIYILGLGLLSVSATLPSSPSQLQVILSFLSLYLIAIGQGGQKACIEAFGADQFDGEDPQERKAKSSFFNWWFFGVCSGILVSLLILVYIQDNLSWSLGFGIPCISMILSLLLFLLGIPTYRYKVTKTLDFKRFGNYLCSFDDIEGAKATLRLIPIWITSLVFAIVIAQCPTFFTMQGKTMDRAIFSSGFEVPAASLQSFTTVTILVLIPIYDRVFVPIARTFTKEPAGITMLQRIGTGIFLSAICMLVAALIETQRLEIAERNRLVDQPNAIVPMSMWWLVPQYVLLGAADVFTRVGLQEFFYDQISSELKSVGLALYLSVFGVGNFLSSFLVSMVEKATAGVEIAERFAYYGIESNLTSYLTGPLGQSTAAAAEQVNAWSGTAMLLPLLGAFVADSFLGRYRTIIVASLLYILGLSLLTFTATLPSGCQSAGILTSCAYQFQLVLFSFSLILVALGQGGQKPCVQAFGADQFDTQNEEECKTKSSFFNWWYFCMCTAMFITHWVLNYIQDNLSWVLGFGIPCVIMVAALVVFLGGTTTYRFSVKSEENNPFVRIGHVFILAVRNWNKSSSAIVAEEAHGTLPSESSNQFKFLNKALLAPDGSKEHAKVCSIREVEEAKTVLRLVPIWFTSLVYAIVFAQSSTFFVKQGATMDRSVTVDFKISSASLQSFASLASILFIPIYDRLFVPLVRGLTRKPAGITMLQRIGIGMLLSAISTVISALVEMQRLKTAREYGLVDDPNATVPMSAWWLVPSYVLFGVSDVFTMVGFQEFFYDQVPNELRSVGLALYLSIFGVGSYLSSFLISAIENATGGNGGDSWFSDNLNRAHLDYFYWLLAALSAIQLALYLYFTKSYVYKSKKSKKPIPARGYNMRNSLSIQKHYVALFIIQTPMAISNLSAAESETPLLDDTVDGCLDYKGRPVRRSNTGGWRSAAFIIAVEITERLAYYGISSNLISYLTGPLAESTATAASQVNAWSGTASLLPLFGAFVADAFLGRYRTIILASFVYVLTINSSFGHIKTSSRPTAAREFSTQCCMVLASVLWNNLLWTDLQGLGLLTLSAALPSDINFGGQNADYLTLSSAAPQYQMILFFSSLYLVAFAQGGHKPCVQAFGADQFDPQDPEECKAKSSFFNWWYFGMCGGNLLTIWILNYIQDNMSWVLGFGIPCIVMAVGLVIFVLGTTTYRFSVKGDEESPFVRIGRVFLLAVRNRKTPSSAIAAEEEAQGTLPTESSKQFKFLNKALVALDGSKERVKVCSIREVEEAKAVIRLAPIWATCLFYAIVFAQTSTFFTKQGATMDRSVTTGFELPAAALQSFITLSICLFMPIYDRIFVPLTRAFTGKPAGITMLQRIGIGLFLSLTLMVVAALVEMQRLKIAQEYGLVDKPNVTVPMSVWWLVPQYVLFGLSEVFTMVGLQEFFYDQVPNEIRSIGLALYLSIFGVGSFLSSFLISAIENATGGDGRDSCCFALFITQTPMAISNLPAAETPLLDDTVDGCLDYKGRLVRRSNSGGWRSASFIIAVEITERFAYYGISSNLISYLTGPLAQSTAAAAAQVNAWSGAASLLPLLGAFIADSFLGRFRTIILASLLYILGLGLLTLSAALPSVSNSGGQNADYVKLSSAPQYQMILFFSSLYLVAFAQGGHKPCVQAFGADQFDPQDPKECKAKSSFFNWWYFGMCSGTLITLWILNYIQDYMSWVLGFGIPCIVMAVGLVIFVLGTTTYRFSVKGDEETPFVRIGRVFFLAVRNQKTPSSAIDAEEEAQGTLPTESSKQFKFLNKALLAPDGSKESGKVCSIREVEEAKAVIRLAPIWVTCLSYAIVFAQSSTFFTKQGATMDRSVTAGFEIPPATLQSFISLSIVLFMPIYDRIFVPLARALTGKPAGITMLQRIGIGLLLSLTSMVIAALVEIQRLKIAQEYGLVDKPNVTVPMSVWWLVPQYVLFGLSDVFTMVGLQEFFYDQVPNELRSIGLALYLSIFGVGSFLSSFLVSAIDNATGGDGRDSWFANNLNRAHLDYFYWLLAALSAVGLALYLYSTKYYIYSRRDGLKQYKGTTHLGLYYITSVNFVHKDANVYSETGSLGYVLK</sequence>
<organism evidence="10 11">
    <name type="scientific">Corchorus capsularis</name>
    <name type="common">Jute</name>
    <dbReference type="NCBI Taxonomy" id="210143"/>
    <lineage>
        <taxon>Eukaryota</taxon>
        <taxon>Viridiplantae</taxon>
        <taxon>Streptophyta</taxon>
        <taxon>Embryophyta</taxon>
        <taxon>Tracheophyta</taxon>
        <taxon>Spermatophyta</taxon>
        <taxon>Magnoliopsida</taxon>
        <taxon>eudicotyledons</taxon>
        <taxon>Gunneridae</taxon>
        <taxon>Pentapetalae</taxon>
        <taxon>rosids</taxon>
        <taxon>malvids</taxon>
        <taxon>Malvales</taxon>
        <taxon>Malvaceae</taxon>
        <taxon>Grewioideae</taxon>
        <taxon>Apeibeae</taxon>
        <taxon>Corchorus</taxon>
    </lineage>
</organism>
<feature type="transmembrane region" description="Helical" evidence="9">
    <location>
        <begin position="907"/>
        <end position="928"/>
    </location>
</feature>
<feature type="transmembrane region" description="Helical" evidence="9">
    <location>
        <begin position="636"/>
        <end position="657"/>
    </location>
</feature>
<feature type="transmembrane region" description="Helical" evidence="9">
    <location>
        <begin position="611"/>
        <end position="630"/>
    </location>
</feature>
<dbReference type="GO" id="GO:0009705">
    <property type="term" value="C:plant-type vacuole membrane"/>
    <property type="evidence" value="ECO:0007669"/>
    <property type="project" value="UniProtKB-ARBA"/>
</dbReference>
<keyword evidence="11" id="KW-1185">Reference proteome</keyword>
<gene>
    <name evidence="10" type="ORF">CCACVL1_03399</name>
</gene>
<feature type="transmembrane region" description="Helical" evidence="9">
    <location>
        <begin position="1522"/>
        <end position="1541"/>
    </location>
</feature>
<dbReference type="Pfam" id="PF00854">
    <property type="entry name" value="PTR2"/>
    <property type="match status" value="5"/>
</dbReference>
<feature type="transmembrane region" description="Helical" evidence="9">
    <location>
        <begin position="113"/>
        <end position="136"/>
    </location>
</feature>
<feature type="transmembrane region" description="Helical" evidence="9">
    <location>
        <begin position="783"/>
        <end position="803"/>
    </location>
</feature>
<dbReference type="SUPFAM" id="SSF103473">
    <property type="entry name" value="MFS general substrate transporter"/>
    <property type="match status" value="4"/>
</dbReference>
<feature type="transmembrane region" description="Helical" evidence="9">
    <location>
        <begin position="216"/>
        <end position="238"/>
    </location>
</feature>
<evidence type="ECO:0000256" key="7">
    <source>
        <dbReference type="ARBA" id="ARBA00023136"/>
    </source>
</evidence>
<dbReference type="InterPro" id="IPR036259">
    <property type="entry name" value="MFS_trans_sf"/>
</dbReference>
<dbReference type="PANTHER" id="PTHR11654">
    <property type="entry name" value="OLIGOPEPTIDE TRANSPORTER-RELATED"/>
    <property type="match status" value="1"/>
</dbReference>
<dbReference type="PROSITE" id="PS01022">
    <property type="entry name" value="PTR2_1"/>
    <property type="match status" value="3"/>
</dbReference>
<dbReference type="Proteomes" id="UP000188268">
    <property type="component" value="Unassembled WGS sequence"/>
</dbReference>
<comment type="similarity">
    <text evidence="2">Belongs to the major facilitator superfamily. Proton-dependent oligopeptide transporter (POT/PTR) (TC 2.A.17) family.</text>
</comment>
<keyword evidence="5 9" id="KW-0812">Transmembrane</keyword>
<feature type="transmembrane region" description="Helical" evidence="9">
    <location>
        <begin position="1705"/>
        <end position="1724"/>
    </location>
</feature>
<dbReference type="InterPro" id="IPR044739">
    <property type="entry name" value="NRT1/PTR"/>
</dbReference>
<feature type="transmembrane region" description="Helical" evidence="9">
    <location>
        <begin position="1678"/>
        <end position="1698"/>
    </location>
</feature>
<proteinExistence type="inferred from homology"/>
<feature type="transmembrane region" description="Helical" evidence="9">
    <location>
        <begin position="189"/>
        <end position="210"/>
    </location>
</feature>
<feature type="transmembrane region" description="Helical" evidence="9">
    <location>
        <begin position="1281"/>
        <end position="1301"/>
    </location>
</feature>
<comment type="caution">
    <text evidence="10">The sequence shown here is derived from an EMBL/GenBank/DDBJ whole genome shotgun (WGS) entry which is preliminary data.</text>
</comment>
<feature type="transmembrane region" description="Helical" evidence="9">
    <location>
        <begin position="527"/>
        <end position="547"/>
    </location>
</feature>
<feature type="transmembrane region" description="Helical" evidence="9">
    <location>
        <begin position="1388"/>
        <end position="1409"/>
    </location>
</feature>
<feature type="transmembrane region" description="Helical" evidence="9">
    <location>
        <begin position="1096"/>
        <end position="1115"/>
    </location>
</feature>
<feature type="transmembrane region" description="Helical" evidence="9">
    <location>
        <begin position="436"/>
        <end position="457"/>
    </location>
</feature>
<feature type="transmembrane region" description="Helical" evidence="9">
    <location>
        <begin position="500"/>
        <end position="520"/>
    </location>
</feature>
<feature type="transmembrane region" description="Helical" evidence="9">
    <location>
        <begin position="1429"/>
        <end position="1449"/>
    </location>
</feature>
<evidence type="ECO:0000256" key="3">
    <source>
        <dbReference type="ARBA" id="ARBA00022448"/>
    </source>
</evidence>
<dbReference type="InterPro" id="IPR000109">
    <property type="entry name" value="POT_fam"/>
</dbReference>
<feature type="transmembrane region" description="Helical" evidence="9">
    <location>
        <begin position="952"/>
        <end position="971"/>
    </location>
</feature>
<evidence type="ECO:0000313" key="10">
    <source>
        <dbReference type="EMBL" id="OMP00290.1"/>
    </source>
</evidence>
<feature type="transmembrane region" description="Helical" evidence="9">
    <location>
        <begin position="1470"/>
        <end position="1490"/>
    </location>
</feature>
<feature type="transmembrane region" description="Helical" evidence="9">
    <location>
        <begin position="2136"/>
        <end position="2154"/>
    </location>
</feature>
<feature type="region of interest" description="Disordered" evidence="8">
    <location>
        <begin position="1"/>
        <end position="22"/>
    </location>
</feature>
<dbReference type="CDD" id="cd17417">
    <property type="entry name" value="MFS_NPF5"/>
    <property type="match status" value="3"/>
</dbReference>
<feature type="transmembrane region" description="Helical" evidence="9">
    <location>
        <begin position="2008"/>
        <end position="2028"/>
    </location>
</feature>
<feature type="transmembrane region" description="Helical" evidence="9">
    <location>
        <begin position="2091"/>
        <end position="2112"/>
    </location>
</feature>
<keyword evidence="6 9" id="KW-1133">Transmembrane helix</keyword>
<feature type="transmembrane region" description="Helical" evidence="9">
    <location>
        <begin position="1791"/>
        <end position="1810"/>
    </location>
</feature>
<evidence type="ECO:0000313" key="11">
    <source>
        <dbReference type="Proteomes" id="UP000188268"/>
    </source>
</evidence>
<feature type="transmembrane region" description="Helical" evidence="9">
    <location>
        <begin position="1256"/>
        <end position="1275"/>
    </location>
</feature>
<feature type="transmembrane region" description="Helical" evidence="9">
    <location>
        <begin position="742"/>
        <end position="763"/>
    </location>
</feature>
<evidence type="ECO:0000256" key="8">
    <source>
        <dbReference type="SAM" id="MobiDB-lite"/>
    </source>
</evidence>
<name>A0A1R3JZM2_COCAP</name>
<dbReference type="FunFam" id="1.20.1250.20:FF:000147">
    <property type="entry name" value="Protein NRT1/ PTR family 5.10"/>
    <property type="match status" value="2"/>
</dbReference>
<dbReference type="GO" id="GO:0080054">
    <property type="term" value="F:low-affinity nitrate transmembrane transporter activity"/>
    <property type="evidence" value="ECO:0007669"/>
    <property type="project" value="UniProtKB-ARBA"/>
</dbReference>
<dbReference type="InterPro" id="IPR018456">
    <property type="entry name" value="PTR2_symporter_CS"/>
</dbReference>
<feature type="transmembrane region" description="Helical" evidence="9">
    <location>
        <begin position="824"/>
        <end position="844"/>
    </location>
</feature>
<feature type="transmembrane region" description="Helical" evidence="9">
    <location>
        <begin position="1970"/>
        <end position="1987"/>
    </location>
</feature>
<feature type="transmembrane region" description="Helical" evidence="9">
    <location>
        <begin position="2060"/>
        <end position="2079"/>
    </location>
</feature>
<feature type="transmembrane region" description="Helical" evidence="9">
    <location>
        <begin position="314"/>
        <end position="332"/>
    </location>
</feature>
<feature type="transmembrane region" description="Helical" evidence="9">
    <location>
        <begin position="876"/>
        <end position="895"/>
    </location>
</feature>
<feature type="transmembrane region" description="Helical" evidence="9">
    <location>
        <begin position="1122"/>
        <end position="1140"/>
    </location>
</feature>
<dbReference type="Gramene" id="OMP00290">
    <property type="protein sequence ID" value="OMP00290"/>
    <property type="gene ID" value="CCACVL1_03399"/>
</dbReference>
<evidence type="ECO:0000256" key="4">
    <source>
        <dbReference type="ARBA" id="ARBA00022553"/>
    </source>
</evidence>
<feature type="transmembrane region" description="Helical" evidence="9">
    <location>
        <begin position="1926"/>
        <end position="1950"/>
    </location>
</feature>
<keyword evidence="4" id="KW-0597">Phosphoprotein</keyword>
<feature type="transmembrane region" description="Helical" evidence="9">
    <location>
        <begin position="1816"/>
        <end position="1839"/>
    </location>
</feature>
<keyword evidence="3" id="KW-0813">Transport</keyword>
<feature type="transmembrane region" description="Helical" evidence="9">
    <location>
        <begin position="393"/>
        <end position="415"/>
    </location>
</feature>
<dbReference type="OrthoDB" id="8904098at2759"/>